<reference evidence="1" key="1">
    <citation type="submission" date="2019-11" db="EMBL/GenBank/DDBJ databases">
        <title>Nori genome reveals adaptations in red seaweeds to the harsh intertidal environment.</title>
        <authorList>
            <person name="Wang D."/>
            <person name="Mao Y."/>
        </authorList>
    </citation>
    <scope>NUCLEOTIDE SEQUENCE</scope>
    <source>
        <tissue evidence="1">Gametophyte</tissue>
    </source>
</reference>
<keyword evidence="2" id="KW-1185">Reference proteome</keyword>
<evidence type="ECO:0000313" key="1">
    <source>
        <dbReference type="EMBL" id="KAK1865288.1"/>
    </source>
</evidence>
<gene>
    <name evidence="1" type="ORF">I4F81_007821</name>
</gene>
<name>A0ACC3C5Z6_PYRYE</name>
<accession>A0ACC3C5Z6</accession>
<protein>
    <submittedName>
        <fullName evidence="1">Uncharacterized protein</fullName>
    </submittedName>
</protein>
<evidence type="ECO:0000313" key="2">
    <source>
        <dbReference type="Proteomes" id="UP000798662"/>
    </source>
</evidence>
<comment type="caution">
    <text evidence="1">The sequence shown here is derived from an EMBL/GenBank/DDBJ whole genome shotgun (WGS) entry which is preliminary data.</text>
</comment>
<proteinExistence type="predicted"/>
<organism evidence="1 2">
    <name type="scientific">Pyropia yezoensis</name>
    <name type="common">Susabi-nori</name>
    <name type="synonym">Porphyra yezoensis</name>
    <dbReference type="NCBI Taxonomy" id="2788"/>
    <lineage>
        <taxon>Eukaryota</taxon>
        <taxon>Rhodophyta</taxon>
        <taxon>Bangiophyceae</taxon>
        <taxon>Bangiales</taxon>
        <taxon>Bangiaceae</taxon>
        <taxon>Pyropia</taxon>
    </lineage>
</organism>
<sequence length="286" mass="31240">MAAFVAAPAAAAGLTAARGGAFTASTRPACSVAAAAPARRTLAPRMYGPPASTGSPPTGERSAKLTDPERRPGSLKGFVNEMRMVAMKLHTKDQAKEGMQEKSTLPITEWKPKQSDFVQFLADSLHVYEYFEEELMVADSPHPEYARFADTGLERVASLKTDLAYLASLGNPTPPPTAAATKYVDYLKSLEAKPEAVICHWYNYYFAHTAGGRMIGRKMQDQLFEGRELAFYMWEEDVSDILNRVRGVIDEVAGDWPRDVKDDCLEETGLSFAYSGTVLSNLAKAG</sequence>
<dbReference type="Proteomes" id="UP000798662">
    <property type="component" value="Chromosome 2"/>
</dbReference>
<dbReference type="EMBL" id="CM020619">
    <property type="protein sequence ID" value="KAK1865288.1"/>
    <property type="molecule type" value="Genomic_DNA"/>
</dbReference>